<protein>
    <submittedName>
        <fullName evidence="2">Uncharacterized protein</fullName>
    </submittedName>
</protein>
<proteinExistence type="predicted"/>
<dbReference type="EMBL" id="OX459957">
    <property type="protein sequence ID" value="CAI9163854.1"/>
    <property type="molecule type" value="Genomic_DNA"/>
</dbReference>
<keyword evidence="3" id="KW-1185">Reference proteome</keyword>
<dbReference type="Proteomes" id="UP001176941">
    <property type="component" value="Chromosome 21"/>
</dbReference>
<sequence length="255" mass="27717">MARASGTHFDPHSPPVVELPDSGSEPVKSHGAEKVKLTLMDGGPLNWWWSGTPAGSGGVLEISPTLLFQLLLPLKPNQKNFQFSWLQSQAVDYLEACEGAQPPRSQQGGVVRVRARGSGCTRCWHPAPPSLASSPRHRVSCHPASPRLSGQKGRRLHTLTVRKALLSPAFAEWMEGRILASVIVGLNVITDVKALKTVLKSHLLRWFTANDMRQRKEVGLGAPEAGQRIEMWDRISDLGVLPAPEVLAPAKLSCA</sequence>
<name>A0ABN8YQW7_RANTA</name>
<organism evidence="2 3">
    <name type="scientific">Rangifer tarandus platyrhynchus</name>
    <name type="common">Svalbard reindeer</name>
    <dbReference type="NCBI Taxonomy" id="3082113"/>
    <lineage>
        <taxon>Eukaryota</taxon>
        <taxon>Metazoa</taxon>
        <taxon>Chordata</taxon>
        <taxon>Craniata</taxon>
        <taxon>Vertebrata</taxon>
        <taxon>Euteleostomi</taxon>
        <taxon>Mammalia</taxon>
        <taxon>Eutheria</taxon>
        <taxon>Laurasiatheria</taxon>
        <taxon>Artiodactyla</taxon>
        <taxon>Ruminantia</taxon>
        <taxon>Pecora</taxon>
        <taxon>Cervidae</taxon>
        <taxon>Odocoileinae</taxon>
        <taxon>Rangifer</taxon>
    </lineage>
</organism>
<evidence type="ECO:0000313" key="2">
    <source>
        <dbReference type="EMBL" id="CAI9163854.1"/>
    </source>
</evidence>
<gene>
    <name evidence="2" type="ORF">MRATA1EN1_LOCUS12816</name>
</gene>
<evidence type="ECO:0000313" key="3">
    <source>
        <dbReference type="Proteomes" id="UP001176941"/>
    </source>
</evidence>
<reference evidence="2" key="1">
    <citation type="submission" date="2023-04" db="EMBL/GenBank/DDBJ databases">
        <authorList>
            <consortium name="ELIXIR-Norway"/>
        </authorList>
    </citation>
    <scope>NUCLEOTIDE SEQUENCE [LARGE SCALE GENOMIC DNA]</scope>
</reference>
<feature type="region of interest" description="Disordered" evidence="1">
    <location>
        <begin position="1"/>
        <end position="29"/>
    </location>
</feature>
<accession>A0ABN8YQW7</accession>
<evidence type="ECO:0000256" key="1">
    <source>
        <dbReference type="SAM" id="MobiDB-lite"/>
    </source>
</evidence>